<dbReference type="RefSeq" id="WP_406792552.1">
    <property type="nucleotide sequence ID" value="NZ_JBJHZX010000018.1"/>
</dbReference>
<protein>
    <submittedName>
        <fullName evidence="1">Uncharacterized protein</fullName>
    </submittedName>
</protein>
<evidence type="ECO:0000313" key="2">
    <source>
        <dbReference type="Proteomes" id="UP001623660"/>
    </source>
</evidence>
<evidence type="ECO:0000313" key="1">
    <source>
        <dbReference type="EMBL" id="MFL0196440.1"/>
    </source>
</evidence>
<organism evidence="1 2">
    <name type="scientific">Candidatus Clostridium eludens</name>
    <dbReference type="NCBI Taxonomy" id="3381663"/>
    <lineage>
        <taxon>Bacteria</taxon>
        <taxon>Bacillati</taxon>
        <taxon>Bacillota</taxon>
        <taxon>Clostridia</taxon>
        <taxon>Eubacteriales</taxon>
        <taxon>Clostridiaceae</taxon>
        <taxon>Clostridium</taxon>
    </lineage>
</organism>
<comment type="caution">
    <text evidence="1">The sequence shown here is derived from an EMBL/GenBank/DDBJ whole genome shotgun (WGS) entry which is preliminary data.</text>
</comment>
<gene>
    <name evidence="1" type="ORF">ACJDU8_12865</name>
</gene>
<accession>A0ABW8SNY8</accession>
<name>A0ABW8SNY8_9CLOT</name>
<dbReference type="Proteomes" id="UP001623660">
    <property type="component" value="Unassembled WGS sequence"/>
</dbReference>
<dbReference type="EMBL" id="JBJHZX010000018">
    <property type="protein sequence ID" value="MFL0196440.1"/>
    <property type="molecule type" value="Genomic_DNA"/>
</dbReference>
<proteinExistence type="predicted"/>
<reference evidence="1 2" key="1">
    <citation type="submission" date="2024-11" db="EMBL/GenBank/DDBJ databases">
        <authorList>
            <person name="Heng Y.C."/>
            <person name="Lim A.C.H."/>
            <person name="Lee J.K.Y."/>
            <person name="Kittelmann S."/>
        </authorList>
    </citation>
    <scope>NUCLEOTIDE SEQUENCE [LARGE SCALE GENOMIC DNA]</scope>
    <source>
        <strain evidence="1 2">WILCCON 0269</strain>
    </source>
</reference>
<keyword evidence="2" id="KW-1185">Reference proteome</keyword>
<sequence>MFNQRYKAYLKATGIDPSKVRGYQYMIWIDGMWARFMEEKGIEDNLNLNKRYGSEFDNWLEKKFKNIDNRMSYIDKKGNEIFVSAGLGMKEYGSVRRSEAGGLHRVKSPMMPMVSSKEEVQKNLNLWARKNGLKAAEEGEK</sequence>